<keyword evidence="5" id="KW-0472">Membrane</keyword>
<evidence type="ECO:0000256" key="6">
    <source>
        <dbReference type="ARBA" id="ARBA00023288"/>
    </source>
</evidence>
<keyword evidence="6" id="KW-0449">Lipoprotein</keyword>
<feature type="signal peptide" evidence="7">
    <location>
        <begin position="1"/>
        <end position="20"/>
    </location>
</feature>
<dbReference type="PROSITE" id="PS51257">
    <property type="entry name" value="PROKAR_LIPOPROTEIN"/>
    <property type="match status" value="1"/>
</dbReference>
<dbReference type="PANTHER" id="PTHR34296">
    <property type="entry name" value="TRANSCRIPTIONAL ACTIVATOR PROTEIN MED"/>
    <property type="match status" value="1"/>
</dbReference>
<dbReference type="Proteomes" id="UP000058305">
    <property type="component" value="Chromosome"/>
</dbReference>
<dbReference type="Pfam" id="PF02608">
    <property type="entry name" value="Bmp"/>
    <property type="match status" value="1"/>
</dbReference>
<protein>
    <recommendedName>
        <fullName evidence="8">ABC transporter substrate-binding protein PnrA-like domain-containing protein</fullName>
    </recommendedName>
</protein>
<dbReference type="OrthoDB" id="9784230at2"/>
<accession>A0A0Y0P6Z1</accession>
<evidence type="ECO:0000313" key="9">
    <source>
        <dbReference type="EMBL" id="AMB59979.1"/>
    </source>
</evidence>
<gene>
    <name evidence="9" type="ORF">AWU67_15195</name>
</gene>
<dbReference type="GO" id="GO:0005886">
    <property type="term" value="C:plasma membrane"/>
    <property type="evidence" value="ECO:0007669"/>
    <property type="project" value="UniProtKB-SubCell"/>
</dbReference>
<proteinExistence type="inferred from homology"/>
<keyword evidence="3" id="KW-1003">Cell membrane</keyword>
<dbReference type="InterPro" id="IPR003760">
    <property type="entry name" value="PnrA-like"/>
</dbReference>
<dbReference type="SUPFAM" id="SSF53822">
    <property type="entry name" value="Periplasmic binding protein-like I"/>
    <property type="match status" value="1"/>
</dbReference>
<comment type="subcellular location">
    <subcellularLocation>
        <location evidence="1">Cell membrane</location>
        <topology evidence="1">Lipid-anchor</topology>
    </subcellularLocation>
</comment>
<dbReference type="EMBL" id="CP014145">
    <property type="protein sequence ID" value="AMB59979.1"/>
    <property type="molecule type" value="Genomic_DNA"/>
</dbReference>
<evidence type="ECO:0000313" key="10">
    <source>
        <dbReference type="Proteomes" id="UP000058305"/>
    </source>
</evidence>
<dbReference type="RefSeq" id="WP_067230958.1">
    <property type="nucleotide sequence ID" value="NZ_CP014145.1"/>
</dbReference>
<evidence type="ECO:0000256" key="4">
    <source>
        <dbReference type="ARBA" id="ARBA00022729"/>
    </source>
</evidence>
<dbReference type="Gene3D" id="3.40.50.2300">
    <property type="match status" value="2"/>
</dbReference>
<evidence type="ECO:0000256" key="7">
    <source>
        <dbReference type="SAM" id="SignalP"/>
    </source>
</evidence>
<feature type="chain" id="PRO_5038618149" description="ABC transporter substrate-binding protein PnrA-like domain-containing protein" evidence="7">
    <location>
        <begin position="21"/>
        <end position="346"/>
    </location>
</feature>
<keyword evidence="4 7" id="KW-0732">Signal</keyword>
<dbReference type="PANTHER" id="PTHR34296:SF2">
    <property type="entry name" value="ABC TRANSPORTER GUANOSINE-BINDING PROTEIN NUPN"/>
    <property type="match status" value="1"/>
</dbReference>
<sequence>MNKRLIGGIAIMATAVLALTACGGSNDTAGSGSAGGSDSFSAVNIVSGNLGDQGFFDDAARGMASLEAGGFKTQNIQGEVGSPAQWKTNLESVSGSDWDVVITGTAQMHDILDSAAAKYPEQNYVTYDDVVDQPNVASILYKQNEGSYLAGVLAAAATTNPDKFPLATGSKKLGLVGGMDIPIINDFVAGFKKGAEAVDPSIEVLVSYVGDFADANKGFDQATAMYKQGADVVFQVAGGAGQGVFTAAKDQNRYAIGVDANQNGLQEGHILASMLKNIGASLESAVKAAKDGTLKYGETTEYGLANDGVSLVFDDNGGIVPQDIQDLVKTYAQKVIDGEITVPTAM</sequence>
<dbReference type="InterPro" id="IPR050957">
    <property type="entry name" value="BMP_lipoprotein"/>
</dbReference>
<dbReference type="KEGG" id="mvd:AWU67_15195"/>
<evidence type="ECO:0000259" key="8">
    <source>
        <dbReference type="Pfam" id="PF02608"/>
    </source>
</evidence>
<comment type="similarity">
    <text evidence="2">Belongs to the BMP lipoprotein family.</text>
</comment>
<name>A0A0Y0P6Z1_9MICO</name>
<feature type="domain" description="ABC transporter substrate-binding protein PnrA-like" evidence="8">
    <location>
        <begin position="43"/>
        <end position="343"/>
    </location>
</feature>
<reference evidence="9 10" key="1">
    <citation type="journal article" date="2016" name="J. Biotechnol.">
        <title>First complete genome sequence of a species in the genus Microterricola, an extremophilic cold active enzyme producing bacterial strain ERGS5:02 isolated from Sikkim Himalaya.</title>
        <authorList>
            <person name="Himanshu"/>
            <person name="Swarnkar M.K."/>
            <person name="Singh D."/>
            <person name="Kumar R."/>
        </authorList>
    </citation>
    <scope>NUCLEOTIDE SEQUENCE [LARGE SCALE GENOMIC DNA]</scope>
    <source>
        <strain evidence="9 10">ERGS5:02</strain>
    </source>
</reference>
<dbReference type="AlphaFoldDB" id="A0A0Y0P6Z1"/>
<dbReference type="InterPro" id="IPR028082">
    <property type="entry name" value="Peripla_BP_I"/>
</dbReference>
<evidence type="ECO:0000256" key="3">
    <source>
        <dbReference type="ARBA" id="ARBA00022475"/>
    </source>
</evidence>
<reference evidence="10" key="2">
    <citation type="submission" date="2016-01" db="EMBL/GenBank/DDBJ databases">
        <title>First complete genome sequence of a species in the genus Microterricola, an extremophilic cold active enzyme producing strain ERGS5:02 isolated from Sikkim Himalaya.</title>
        <authorList>
            <person name="Kumar R."/>
            <person name="Singh D."/>
            <person name="Swarnkar M.K."/>
        </authorList>
    </citation>
    <scope>NUCLEOTIDE SEQUENCE [LARGE SCALE GENOMIC DNA]</scope>
    <source>
        <strain evidence="10">ERGS5:02</strain>
    </source>
</reference>
<keyword evidence="10" id="KW-1185">Reference proteome</keyword>
<evidence type="ECO:0000256" key="1">
    <source>
        <dbReference type="ARBA" id="ARBA00004193"/>
    </source>
</evidence>
<evidence type="ECO:0000256" key="2">
    <source>
        <dbReference type="ARBA" id="ARBA00008610"/>
    </source>
</evidence>
<evidence type="ECO:0000256" key="5">
    <source>
        <dbReference type="ARBA" id="ARBA00023136"/>
    </source>
</evidence>
<organism evidence="9 10">
    <name type="scientific">Microterricola viridarii</name>
    <dbReference type="NCBI Taxonomy" id="412690"/>
    <lineage>
        <taxon>Bacteria</taxon>
        <taxon>Bacillati</taxon>
        <taxon>Actinomycetota</taxon>
        <taxon>Actinomycetes</taxon>
        <taxon>Micrococcales</taxon>
        <taxon>Microbacteriaceae</taxon>
        <taxon>Microterricola</taxon>
    </lineage>
</organism>